<dbReference type="PANTHER" id="PTHR24096:SF420">
    <property type="entry name" value="LONG-CHAIN-FATTY-ACID--COA LIGASE-RELATED"/>
    <property type="match status" value="1"/>
</dbReference>
<evidence type="ECO:0000313" key="3">
    <source>
        <dbReference type="Proteomes" id="UP000320231"/>
    </source>
</evidence>
<feature type="domain" description="AMP-dependent synthetase/ligase" evidence="1">
    <location>
        <begin position="53"/>
        <end position="249"/>
    </location>
</feature>
<gene>
    <name evidence="2" type="ORF">HSBAA_65110</name>
</gene>
<dbReference type="Pfam" id="PF00501">
    <property type="entry name" value="AMP-binding"/>
    <property type="match status" value="1"/>
</dbReference>
<dbReference type="PROSITE" id="PS00455">
    <property type="entry name" value="AMP_BINDING"/>
    <property type="match status" value="1"/>
</dbReference>
<dbReference type="InterPro" id="IPR000873">
    <property type="entry name" value="AMP-dep_synth/lig_dom"/>
</dbReference>
<dbReference type="GO" id="GO:0016405">
    <property type="term" value="F:CoA-ligase activity"/>
    <property type="evidence" value="ECO:0007669"/>
    <property type="project" value="TreeGrafter"/>
</dbReference>
<dbReference type="PANTHER" id="PTHR24096">
    <property type="entry name" value="LONG-CHAIN-FATTY-ACID--COA LIGASE"/>
    <property type="match status" value="1"/>
</dbReference>
<reference evidence="2 3" key="1">
    <citation type="journal article" date="2019" name="Microbiol. Resour. Announc.">
        <title>Complete Genome Sequence of Halomonas sulfidaeris Strain Esulfide1 Isolated from a Metal Sulfide Rock at a Depth of 2,200 Meters, Obtained Using Nanopore Sequencing.</title>
        <authorList>
            <person name="Saito M."/>
            <person name="Nishigata A."/>
            <person name="Galipon J."/>
            <person name="Arakawa K."/>
        </authorList>
    </citation>
    <scope>NUCLEOTIDE SEQUENCE [LARGE SCALE GENOMIC DNA]</scope>
    <source>
        <strain evidence="2 3">ATCC BAA-803</strain>
    </source>
</reference>
<dbReference type="InterPro" id="IPR020845">
    <property type="entry name" value="AMP-binding_CS"/>
</dbReference>
<evidence type="ECO:0000259" key="1">
    <source>
        <dbReference type="Pfam" id="PF00501"/>
    </source>
</evidence>
<evidence type="ECO:0000313" key="2">
    <source>
        <dbReference type="EMBL" id="BBI65205.1"/>
    </source>
</evidence>
<dbReference type="EMBL" id="AP019514">
    <property type="protein sequence ID" value="BBI65205.1"/>
    <property type="molecule type" value="Genomic_DNA"/>
</dbReference>
<dbReference type="SUPFAM" id="SSF56801">
    <property type="entry name" value="Acetyl-CoA synthetase-like"/>
    <property type="match status" value="1"/>
</dbReference>
<name>A0A455UGE5_9GAMM</name>
<dbReference type="Proteomes" id="UP000320231">
    <property type="component" value="Chromosome"/>
</dbReference>
<organism evidence="2 3">
    <name type="scientific">Vreelandella sulfidaeris</name>
    <dbReference type="NCBI Taxonomy" id="115553"/>
    <lineage>
        <taxon>Bacteria</taxon>
        <taxon>Pseudomonadati</taxon>
        <taxon>Pseudomonadota</taxon>
        <taxon>Gammaproteobacteria</taxon>
        <taxon>Oceanospirillales</taxon>
        <taxon>Halomonadaceae</taxon>
        <taxon>Vreelandella</taxon>
    </lineage>
</organism>
<accession>A0A455UGE5</accession>
<sequence>MSLPPPLTDTLQEFRLNGGDVPLLSTQHYPAPCPLGKQKPLNTFLAERERGQHRWRTLTFGEAMPQVIRLAQALIDHGLSTERPLMVLSGNSIEHALLACAAMHVGIPYVPVSPSYALLSEDFVKLRHVVELVTPGMLFVDEEARFKRALTAVCDDGVTCVAKVPTLRALTFDSLAGTPATVAVESAHARVTPDTIAKLLFTSGSTGMPKAVINTHRMLCSNQAMLARRLSFLEQHTPVLVDWLPWHHIRRQYDFGDGNTQRRVAIY</sequence>
<dbReference type="KEGG" id="hsr:HSBAA_65110"/>
<protein>
    <recommendedName>
        <fullName evidence="1">AMP-dependent synthetase/ligase domain-containing protein</fullName>
    </recommendedName>
</protein>
<dbReference type="InterPro" id="IPR042099">
    <property type="entry name" value="ANL_N_sf"/>
</dbReference>
<dbReference type="Gene3D" id="3.40.50.12780">
    <property type="entry name" value="N-terminal domain of ligase-like"/>
    <property type="match status" value="1"/>
</dbReference>
<dbReference type="AlphaFoldDB" id="A0A455UGE5"/>
<proteinExistence type="predicted"/>